<dbReference type="Gene3D" id="3.90.1140.10">
    <property type="entry name" value="Cyclic phosphodiesterase"/>
    <property type="match status" value="1"/>
</dbReference>
<organism evidence="1 2">
    <name type="scientific">Sphingopyxis granuli</name>
    <dbReference type="NCBI Taxonomy" id="267128"/>
    <lineage>
        <taxon>Bacteria</taxon>
        <taxon>Pseudomonadati</taxon>
        <taxon>Pseudomonadota</taxon>
        <taxon>Alphaproteobacteria</taxon>
        <taxon>Sphingomonadales</taxon>
        <taxon>Sphingomonadaceae</taxon>
        <taxon>Sphingopyxis</taxon>
    </lineage>
</organism>
<dbReference type="RefSeq" id="WP_067182600.1">
    <property type="nucleotide sequence ID" value="NZ_CP012199.1"/>
</dbReference>
<protein>
    <recommendedName>
        <fullName evidence="3">2'-5' RNA ligase family protein</fullName>
    </recommendedName>
</protein>
<name>A0AA86L346_9SPHN</name>
<sequence>MTGDPGNPPPVRASGAAPVVVTATTGAADQRFFDALRVAHYPPSRNRVASHITLFHHLPPSALDELARLIRAIVADTPPPVARVSDIYLLDRGVAFRVESPDLLAIRARIADRFAGLLAAQDRGTPRLHITVQNKADPAAARALLAELRRDFRARPLAIAGLAAHHYRDGLWETAFERNFRGMRGRY</sequence>
<reference evidence="1 2" key="1">
    <citation type="journal article" date="2016" name="BMC Genomics">
        <title>Genomic analysis of the nitrate-respiring Sphingopyxis granuli (formerly Sphingomonas macrogoltabida) strain TFA.</title>
        <authorList>
            <person name="Garcia-Romero I."/>
            <person name="Perez-Pulido A.J."/>
            <person name="Gonzalez-Flores Y.E."/>
            <person name="Reyes-Ramirez F."/>
            <person name="Santero E."/>
            <person name="Floriano B."/>
        </authorList>
    </citation>
    <scope>NUCLEOTIDE SEQUENCE [LARGE SCALE GENOMIC DNA]</scope>
    <source>
        <strain evidence="1 2">TFA</strain>
    </source>
</reference>
<evidence type="ECO:0000313" key="2">
    <source>
        <dbReference type="Proteomes" id="UP000058599"/>
    </source>
</evidence>
<dbReference type="AlphaFoldDB" id="A0AA86L346"/>
<gene>
    <name evidence="1" type="ORF">SGRAN_1713</name>
</gene>
<evidence type="ECO:0008006" key="3">
    <source>
        <dbReference type="Google" id="ProtNLM"/>
    </source>
</evidence>
<keyword evidence="2" id="KW-1185">Reference proteome</keyword>
<dbReference type="Pfam" id="PF13563">
    <property type="entry name" value="2_5_RNA_ligase2"/>
    <property type="match status" value="1"/>
</dbReference>
<evidence type="ECO:0000313" key="1">
    <source>
        <dbReference type="EMBL" id="AMG74093.1"/>
    </source>
</evidence>
<dbReference type="KEGG" id="sgi:SGRAN_1713"/>
<accession>A0AA86L346</accession>
<dbReference type="Proteomes" id="UP000058599">
    <property type="component" value="Chromosome"/>
</dbReference>
<dbReference type="EMBL" id="CP012199">
    <property type="protein sequence ID" value="AMG74093.1"/>
    <property type="molecule type" value="Genomic_DNA"/>
</dbReference>
<proteinExistence type="predicted"/>